<comment type="caution">
    <text evidence="1">The sequence shown here is derived from an EMBL/GenBank/DDBJ whole genome shotgun (WGS) entry which is preliminary data.</text>
</comment>
<accession>A0A9X1ZPN3</accession>
<dbReference type="SUPFAM" id="SSF48452">
    <property type="entry name" value="TPR-like"/>
    <property type="match status" value="1"/>
</dbReference>
<dbReference type="AlphaFoldDB" id="A0A9X1ZPN3"/>
<dbReference type="RefSeq" id="WP_249601538.1">
    <property type="nucleotide sequence ID" value="NZ_JAKHSK010000012.1"/>
</dbReference>
<evidence type="ECO:0000313" key="1">
    <source>
        <dbReference type="EMBL" id="MCL6218682.1"/>
    </source>
</evidence>
<reference evidence="1" key="1">
    <citation type="submission" date="2022-01" db="EMBL/GenBank/DDBJ databases">
        <title>Genome sequencing of Zunongwangia sp. M21534 genome.</title>
        <authorList>
            <person name="Chen Y."/>
            <person name="Dong C."/>
            <person name="Shao Z."/>
        </authorList>
    </citation>
    <scope>NUCLEOTIDE SEQUENCE</scope>
    <source>
        <strain evidence="1">MCCC M21534</strain>
    </source>
</reference>
<sequence>MKNKLTNIFILLIAILSLISCEDELEDKYYNPEKSTEPSIPGFFTAMLNNDRVRPNYWNVRTFLLPQTAVYSQTAFFMNSNSMYQQNGSYAQQYWNNFYVNNSNGSGVLSTYRAMQVTFDQLSDAEKEINRIFLEAAKVVLVEQAAKMVDMWGDIPYSEAGSLETSSAISNAKFDDQQELYQSFISDLESAANYFSSVATNSSFSKYDILLSGDVEMWQKYANSLKLRYLMRISDADEGTAKAKVNEMLVDNSSYPLIDGNNSADYNPSSTDVLLEPLTTYTDNLTNALTELPSHYAPDFMLNKLLVPSEDPRTKVLFDKYGRTVEGKFVQNEDFKAMPITFTSGQQESEFAKYAIVDSTTFLQNPALPGILMTAAEVNFNKAEAFEKWGGGNAQEAYETAVKQSITFYYYLNKLNTTGLVVESSPSSEQINSFLENPRVSYIGDMSSKLKKVWEQKWLHYGFLQSIEAWSLYRRTGVPELEFPEATLSGYQDPPVRLLYPADEATYNNSNYQEVASEDTRNTKIFWDIE</sequence>
<dbReference type="Proteomes" id="UP001139521">
    <property type="component" value="Unassembled WGS sequence"/>
</dbReference>
<dbReference type="InterPro" id="IPR041662">
    <property type="entry name" value="SusD-like_2"/>
</dbReference>
<keyword evidence="1" id="KW-0449">Lipoprotein</keyword>
<dbReference type="Pfam" id="PF12771">
    <property type="entry name" value="SusD-like_2"/>
    <property type="match status" value="1"/>
</dbReference>
<gene>
    <name evidence="1" type="ORF">L1967_10270</name>
</gene>
<keyword evidence="2" id="KW-1185">Reference proteome</keyword>
<name>A0A9X1ZPN3_9FLAO</name>
<protein>
    <submittedName>
        <fullName evidence="1">SusD/RagB family nutrient-binding outer membrane lipoprotein</fullName>
    </submittedName>
</protein>
<evidence type="ECO:0000313" key="2">
    <source>
        <dbReference type="Proteomes" id="UP001139521"/>
    </source>
</evidence>
<dbReference type="InterPro" id="IPR011990">
    <property type="entry name" value="TPR-like_helical_dom_sf"/>
</dbReference>
<dbReference type="PROSITE" id="PS51257">
    <property type="entry name" value="PROKAR_LIPOPROTEIN"/>
    <property type="match status" value="1"/>
</dbReference>
<organism evidence="1 2">
    <name type="scientific">Zunongwangia pacifica</name>
    <dbReference type="NCBI Taxonomy" id="2911062"/>
    <lineage>
        <taxon>Bacteria</taxon>
        <taxon>Pseudomonadati</taxon>
        <taxon>Bacteroidota</taxon>
        <taxon>Flavobacteriia</taxon>
        <taxon>Flavobacteriales</taxon>
        <taxon>Flavobacteriaceae</taxon>
        <taxon>Zunongwangia</taxon>
    </lineage>
</organism>
<dbReference type="Gene3D" id="1.25.40.390">
    <property type="match status" value="1"/>
</dbReference>
<proteinExistence type="predicted"/>
<dbReference type="EMBL" id="JAKHSK010000012">
    <property type="protein sequence ID" value="MCL6218682.1"/>
    <property type="molecule type" value="Genomic_DNA"/>
</dbReference>